<dbReference type="GO" id="GO:0016020">
    <property type="term" value="C:membrane"/>
    <property type="evidence" value="ECO:0007669"/>
    <property type="project" value="InterPro"/>
</dbReference>
<dbReference type="SUPFAM" id="SSF57424">
    <property type="entry name" value="LDL receptor-like module"/>
    <property type="match status" value="1"/>
</dbReference>
<dbReference type="STRING" id="6832.A0A553NPT7"/>
<feature type="disulfide bond" evidence="3">
    <location>
        <begin position="334"/>
        <end position="346"/>
    </location>
</feature>
<keyword evidence="4" id="KW-0812">Transmembrane</keyword>
<proteinExistence type="predicted"/>
<keyword evidence="4" id="KW-0472">Membrane</keyword>
<dbReference type="InterPro" id="IPR006201">
    <property type="entry name" value="Neur_channel"/>
</dbReference>
<dbReference type="PROSITE" id="PS50068">
    <property type="entry name" value="LDLRA_2"/>
    <property type="match status" value="1"/>
</dbReference>
<dbReference type="SMART" id="SM00192">
    <property type="entry name" value="LDLa"/>
    <property type="match status" value="1"/>
</dbReference>
<dbReference type="InterPro" id="IPR006202">
    <property type="entry name" value="Neur_chan_lig-bd"/>
</dbReference>
<dbReference type="PANTHER" id="PTHR18945">
    <property type="entry name" value="NEUROTRANSMITTER GATED ION CHANNEL"/>
    <property type="match status" value="1"/>
</dbReference>
<name>A0A553NPT7_TIGCA</name>
<dbReference type="Pfam" id="PF02931">
    <property type="entry name" value="Neur_chan_LBD"/>
    <property type="match status" value="1"/>
</dbReference>
<protein>
    <submittedName>
        <fullName evidence="7">Uncharacterized protein</fullName>
    </submittedName>
</protein>
<dbReference type="InterPro" id="IPR001759">
    <property type="entry name" value="PTX_dom"/>
</dbReference>
<dbReference type="InterPro" id="IPR023415">
    <property type="entry name" value="LDLR_class-A_CS"/>
</dbReference>
<gene>
    <name evidence="7" type="ORF">TCAL_08028</name>
</gene>
<sequence>MHKKKQMKSDLNKKLASILDPGVAIPEGSIIVLGQEQDSPGGSFELEQSFAGRMAMVQFWPGTSLTFEEVQQYQKCEPIQAANTAPLPIPVDQWVSKNVEHSFIRQSEFCQPNRWITQVLLPEQVLFNSARSVCQSIGTDITTINSTLEEYDQRVTALFTDLCRENVSRNCGGPMNQPLNPAFTWVLKNTTTGECDRLYGSKKFSARGCENSLGPATLCATLVPERNEIYLKGLCQEAIFRAFDFSYHVYKFGIKGRMRFHGIKKSRIEYLEMVKENSIQREWRIQSMIFPEEFFSLKSSDYQFPFGRRIWTVGGAHICSLATGSNITLTFARCNSSQFTCDDGRCIELAQKCDGTTDCRDKSDELNCKIIQPDDTYIKQIVPVSSGGQTQIQIQVSIHSIRNVEPMESKITFHFSAAFTWSDSRLKLADLSEEESRNVLSQIDLATIWIPQIILANTLSPIQQKRLETDIGFAKALNPGKWTEITEATEAILFEGESSTISLKRDDLQEFQCNFDLQYYPFDTQVNVPYNFSNDREAIYLTFSSGKRRITSIRKMAYHVFNTFFQTLLLIFVGYLSFFFKVDNFSDRIMVTLTTMLVVATIMVAIQSVRTMCQI</sequence>
<feature type="transmembrane region" description="Helical" evidence="4">
    <location>
        <begin position="589"/>
        <end position="609"/>
    </location>
</feature>
<dbReference type="InterPro" id="IPR036734">
    <property type="entry name" value="Neur_chan_lig-bd_sf"/>
</dbReference>
<keyword evidence="4" id="KW-1133">Transmembrane helix</keyword>
<feature type="domain" description="Neurotransmitter-gated ion-channel ligand-binding" evidence="6">
    <location>
        <begin position="375"/>
        <end position="525"/>
    </location>
</feature>
<evidence type="ECO:0000313" key="8">
    <source>
        <dbReference type="Proteomes" id="UP000318571"/>
    </source>
</evidence>
<dbReference type="InterPro" id="IPR002172">
    <property type="entry name" value="LDrepeatLR_classA_rpt"/>
</dbReference>
<feature type="domain" description="Pentraxin (PTX)" evidence="5">
    <location>
        <begin position="22"/>
        <end position="81"/>
    </location>
</feature>
<dbReference type="Gene3D" id="1.20.58.390">
    <property type="entry name" value="Neurotransmitter-gated ion-channel transmembrane domain"/>
    <property type="match status" value="1"/>
</dbReference>
<dbReference type="InterPro" id="IPR013320">
    <property type="entry name" value="ConA-like_dom_sf"/>
</dbReference>
<dbReference type="GO" id="GO:0005230">
    <property type="term" value="F:extracellular ligand-gated monoatomic ion channel activity"/>
    <property type="evidence" value="ECO:0007669"/>
    <property type="project" value="InterPro"/>
</dbReference>
<evidence type="ECO:0000256" key="1">
    <source>
        <dbReference type="ARBA" id="ARBA00023157"/>
    </source>
</evidence>
<organism evidence="7 8">
    <name type="scientific">Tigriopus californicus</name>
    <name type="common">Marine copepod</name>
    <dbReference type="NCBI Taxonomy" id="6832"/>
    <lineage>
        <taxon>Eukaryota</taxon>
        <taxon>Metazoa</taxon>
        <taxon>Ecdysozoa</taxon>
        <taxon>Arthropoda</taxon>
        <taxon>Crustacea</taxon>
        <taxon>Multicrustacea</taxon>
        <taxon>Hexanauplia</taxon>
        <taxon>Copepoda</taxon>
        <taxon>Harpacticoida</taxon>
        <taxon>Harpacticidae</taxon>
        <taxon>Tigriopus</taxon>
    </lineage>
</organism>
<dbReference type="Pfam" id="PF00057">
    <property type="entry name" value="Ldl_recept_a"/>
    <property type="match status" value="1"/>
</dbReference>
<dbReference type="GO" id="GO:0004888">
    <property type="term" value="F:transmembrane signaling receptor activity"/>
    <property type="evidence" value="ECO:0007669"/>
    <property type="project" value="InterPro"/>
</dbReference>
<comment type="caution">
    <text evidence="7">The sequence shown here is derived from an EMBL/GenBank/DDBJ whole genome shotgun (WGS) entry which is preliminary data.</text>
</comment>
<dbReference type="Gene3D" id="2.60.120.200">
    <property type="match status" value="1"/>
</dbReference>
<dbReference type="Pfam" id="PF00354">
    <property type="entry name" value="Pentaxin"/>
    <property type="match status" value="1"/>
</dbReference>
<feature type="disulfide bond" evidence="3">
    <location>
        <begin position="353"/>
        <end position="368"/>
    </location>
</feature>
<keyword evidence="1 3" id="KW-1015">Disulfide bond</keyword>
<evidence type="ECO:0000256" key="3">
    <source>
        <dbReference type="PROSITE-ProRule" id="PRU00124"/>
    </source>
</evidence>
<dbReference type="Proteomes" id="UP000318571">
    <property type="component" value="Chromosome 4"/>
</dbReference>
<dbReference type="InterPro" id="IPR036055">
    <property type="entry name" value="LDL_receptor-like_sf"/>
</dbReference>
<dbReference type="Gene3D" id="2.70.170.10">
    <property type="entry name" value="Neurotransmitter-gated ion-channel ligand-binding domain"/>
    <property type="match status" value="1"/>
</dbReference>
<accession>A0A553NPT7</accession>
<evidence type="ECO:0000256" key="2">
    <source>
        <dbReference type="ARBA" id="ARBA00023180"/>
    </source>
</evidence>
<evidence type="ECO:0000259" key="6">
    <source>
        <dbReference type="Pfam" id="PF02931"/>
    </source>
</evidence>
<evidence type="ECO:0000256" key="4">
    <source>
        <dbReference type="SAM" id="Phobius"/>
    </source>
</evidence>
<feature type="transmembrane region" description="Helical" evidence="4">
    <location>
        <begin position="556"/>
        <end position="577"/>
    </location>
</feature>
<keyword evidence="8" id="KW-1185">Reference proteome</keyword>
<dbReference type="CDD" id="cd00112">
    <property type="entry name" value="LDLa"/>
    <property type="match status" value="1"/>
</dbReference>
<dbReference type="InterPro" id="IPR038050">
    <property type="entry name" value="Neuro_actylchol_rec"/>
</dbReference>
<evidence type="ECO:0000259" key="5">
    <source>
        <dbReference type="Pfam" id="PF00354"/>
    </source>
</evidence>
<evidence type="ECO:0000313" key="7">
    <source>
        <dbReference type="EMBL" id="TRY67458.1"/>
    </source>
</evidence>
<dbReference type="AlphaFoldDB" id="A0A553NPT7"/>
<dbReference type="EMBL" id="VCGU01000011">
    <property type="protein sequence ID" value="TRY67458.1"/>
    <property type="molecule type" value="Genomic_DNA"/>
</dbReference>
<feature type="disulfide bond" evidence="3">
    <location>
        <begin position="341"/>
        <end position="359"/>
    </location>
</feature>
<dbReference type="Gene3D" id="4.10.400.10">
    <property type="entry name" value="Low-density Lipoprotein Receptor"/>
    <property type="match status" value="1"/>
</dbReference>
<dbReference type="PROSITE" id="PS01209">
    <property type="entry name" value="LDLRA_1"/>
    <property type="match status" value="1"/>
</dbReference>
<dbReference type="SUPFAM" id="SSF49899">
    <property type="entry name" value="Concanavalin A-like lectins/glucanases"/>
    <property type="match status" value="1"/>
</dbReference>
<keyword evidence="2" id="KW-0325">Glycoprotein</keyword>
<reference evidence="7 8" key="1">
    <citation type="journal article" date="2018" name="Nat. Ecol. Evol.">
        <title>Genomic signatures of mitonuclear coevolution across populations of Tigriopus californicus.</title>
        <authorList>
            <person name="Barreto F.S."/>
            <person name="Watson E.T."/>
            <person name="Lima T.G."/>
            <person name="Willett C.S."/>
            <person name="Edmands S."/>
            <person name="Li W."/>
            <person name="Burton R.S."/>
        </authorList>
    </citation>
    <scope>NUCLEOTIDE SEQUENCE [LARGE SCALE GENOMIC DNA]</scope>
    <source>
        <strain evidence="7 8">San Diego</strain>
    </source>
</reference>
<dbReference type="FunFam" id="4.10.400.10:FF:000065">
    <property type="entry name" value="Transmembrane protease serine 7"/>
    <property type="match status" value="1"/>
</dbReference>
<dbReference type="PRINTS" id="PR00895">
    <property type="entry name" value="PENTAXIN"/>
</dbReference>
<dbReference type="SUPFAM" id="SSF63712">
    <property type="entry name" value="Nicotinic receptor ligand binding domain-like"/>
    <property type="match status" value="1"/>
</dbReference>